<dbReference type="InterPro" id="IPR045851">
    <property type="entry name" value="AMP-bd_C_sf"/>
</dbReference>
<proteinExistence type="inferred from homology"/>
<keyword evidence="5" id="KW-1185">Reference proteome</keyword>
<dbReference type="GO" id="GO:0005759">
    <property type="term" value="C:mitochondrial matrix"/>
    <property type="evidence" value="ECO:0007669"/>
    <property type="project" value="TreeGrafter"/>
</dbReference>
<dbReference type="STRING" id="99883.ENSTNIP00000002075"/>
<dbReference type="Ensembl" id="ENSTNIT00000002244.1">
    <property type="protein sequence ID" value="ENSTNIP00000002075.1"/>
    <property type="gene ID" value="ENSTNIG00000000595.1"/>
</dbReference>
<dbReference type="EC" id="6.2.1.1" evidence="2"/>
<dbReference type="Gene3D" id="3.40.50.12780">
    <property type="entry name" value="N-terminal domain of ligase-like"/>
    <property type="match status" value="1"/>
</dbReference>
<dbReference type="InParanoid" id="H3C1F9"/>
<dbReference type="PANTHER" id="PTHR43347">
    <property type="entry name" value="ACYL-COA SYNTHETASE"/>
    <property type="match status" value="1"/>
</dbReference>
<reference evidence="5" key="1">
    <citation type="journal article" date="2004" name="Nature">
        <title>Genome duplication in the teleost fish Tetraodon nigroviridis reveals the early vertebrate proto-karyotype.</title>
        <authorList>
            <person name="Jaillon O."/>
            <person name="Aury J.-M."/>
            <person name="Brunet F."/>
            <person name="Petit J.-L."/>
            <person name="Stange-Thomann N."/>
            <person name="Mauceli E."/>
            <person name="Bouneau L."/>
            <person name="Fischer C."/>
            <person name="Ozouf-Costaz C."/>
            <person name="Bernot A."/>
            <person name="Nicaud S."/>
            <person name="Jaffe D."/>
            <person name="Fisher S."/>
            <person name="Lutfalla G."/>
            <person name="Dossat C."/>
            <person name="Segurens B."/>
            <person name="Dasilva C."/>
            <person name="Salanoubat M."/>
            <person name="Levy M."/>
            <person name="Boudet N."/>
            <person name="Castellano S."/>
            <person name="Anthouard V."/>
            <person name="Jubin C."/>
            <person name="Castelli V."/>
            <person name="Katinka M."/>
            <person name="Vacherie B."/>
            <person name="Biemont C."/>
            <person name="Skalli Z."/>
            <person name="Cattolico L."/>
            <person name="Poulain J."/>
            <person name="De Berardinis V."/>
            <person name="Cruaud C."/>
            <person name="Duprat S."/>
            <person name="Brottier P."/>
            <person name="Coutanceau J.-P."/>
            <person name="Gouzy J."/>
            <person name="Parra G."/>
            <person name="Lardier G."/>
            <person name="Chapple C."/>
            <person name="McKernan K.J."/>
            <person name="McEwan P."/>
            <person name="Bosak S."/>
            <person name="Kellis M."/>
            <person name="Volff J.-N."/>
            <person name="Guigo R."/>
            <person name="Zody M.C."/>
            <person name="Mesirov J."/>
            <person name="Lindblad-Toh K."/>
            <person name="Birren B."/>
            <person name="Nusbaum C."/>
            <person name="Kahn D."/>
            <person name="Robinson-Rechavi M."/>
            <person name="Laudet V."/>
            <person name="Schachter V."/>
            <person name="Quetier F."/>
            <person name="Saurin W."/>
            <person name="Scarpelli C."/>
            <person name="Wincker P."/>
            <person name="Lander E.S."/>
            <person name="Weissenbach J."/>
            <person name="Roest Crollius H."/>
        </authorList>
    </citation>
    <scope>NUCLEOTIDE SEQUENCE [LARGE SCALE GENOMIC DNA]</scope>
</reference>
<dbReference type="AlphaFoldDB" id="H3C1F9"/>
<sequence length="239" mass="25451">ETGSPITASCVGLGATLAPPGGQAGKPVPGYNVTVIDDRMQQVEPGVLGNIVARLPLPPGAAQSLWQSPELFRKLYFSKFPGYYDTMDAGFVDEDGYVYIMSRSDDVINVAGHRLSTGALEEGLLQHAAVADCAVVGLEDELKGAVPLALCVLKHGVRQSPEEISGEVVKLVRETVGPVAALRKVLFLWALPKTRSGKIPRSALGALVNGKPYKVTATIEDPGVFAHVQQEVERVLRGR</sequence>
<reference evidence="4" key="3">
    <citation type="submission" date="2025-09" db="UniProtKB">
        <authorList>
            <consortium name="Ensembl"/>
        </authorList>
    </citation>
    <scope>IDENTIFICATION</scope>
</reference>
<dbReference type="GeneTree" id="ENSGT00940000157479"/>
<dbReference type="Pfam" id="PF13193">
    <property type="entry name" value="AMP-binding_C"/>
    <property type="match status" value="1"/>
</dbReference>
<dbReference type="InterPro" id="IPR025110">
    <property type="entry name" value="AMP-bd_C"/>
</dbReference>
<dbReference type="Gene3D" id="3.30.300.30">
    <property type="match status" value="1"/>
</dbReference>
<dbReference type="InterPro" id="IPR042099">
    <property type="entry name" value="ANL_N_sf"/>
</dbReference>
<dbReference type="SUPFAM" id="SSF56801">
    <property type="entry name" value="Acetyl-CoA synthetase-like"/>
    <property type="match status" value="1"/>
</dbReference>
<accession>H3C1F9</accession>
<dbReference type="GO" id="GO:0050218">
    <property type="term" value="F:propionate-CoA ligase activity"/>
    <property type="evidence" value="ECO:0007669"/>
    <property type="project" value="TreeGrafter"/>
</dbReference>
<organism evidence="4 5">
    <name type="scientific">Tetraodon nigroviridis</name>
    <name type="common">Spotted green pufferfish</name>
    <name type="synonym">Chelonodon nigroviridis</name>
    <dbReference type="NCBI Taxonomy" id="99883"/>
    <lineage>
        <taxon>Eukaryota</taxon>
        <taxon>Metazoa</taxon>
        <taxon>Chordata</taxon>
        <taxon>Craniata</taxon>
        <taxon>Vertebrata</taxon>
        <taxon>Euteleostomi</taxon>
        <taxon>Actinopterygii</taxon>
        <taxon>Neopterygii</taxon>
        <taxon>Teleostei</taxon>
        <taxon>Neoteleostei</taxon>
        <taxon>Acanthomorphata</taxon>
        <taxon>Eupercaria</taxon>
        <taxon>Tetraodontiformes</taxon>
        <taxon>Tetradontoidea</taxon>
        <taxon>Tetraodontidae</taxon>
        <taxon>Tetraodon</taxon>
    </lineage>
</organism>
<dbReference type="Proteomes" id="UP000007303">
    <property type="component" value="Unassembled WGS sequence"/>
</dbReference>
<evidence type="ECO:0000256" key="2">
    <source>
        <dbReference type="ARBA" id="ARBA00013275"/>
    </source>
</evidence>
<dbReference type="HOGENOM" id="CLU_000022_17_10_1"/>
<dbReference type="PANTHER" id="PTHR43347:SF3">
    <property type="entry name" value="ACYL-COA SYNTHETASE SHORT-CHAIN FAMILY MEMBER 3, MITOCHONDRIAL"/>
    <property type="match status" value="1"/>
</dbReference>
<protein>
    <recommendedName>
        <fullName evidence="2">acetate--CoA ligase</fullName>
        <ecNumber evidence="2">6.2.1.1</ecNumber>
    </recommendedName>
</protein>
<evidence type="ECO:0000259" key="3">
    <source>
        <dbReference type="Pfam" id="PF13193"/>
    </source>
</evidence>
<feature type="domain" description="AMP-binding enzyme C-terminal" evidence="3">
    <location>
        <begin position="120"/>
        <end position="198"/>
    </location>
</feature>
<dbReference type="GO" id="GO:0003987">
    <property type="term" value="F:acetate-CoA ligase activity"/>
    <property type="evidence" value="ECO:0007669"/>
    <property type="project" value="UniProtKB-EC"/>
</dbReference>
<dbReference type="OMA" id="RRITECA"/>
<reference evidence="4" key="2">
    <citation type="submission" date="2025-08" db="UniProtKB">
        <authorList>
            <consortium name="Ensembl"/>
        </authorList>
    </citation>
    <scope>IDENTIFICATION</scope>
</reference>
<evidence type="ECO:0000313" key="4">
    <source>
        <dbReference type="Ensembl" id="ENSTNIP00000002075.1"/>
    </source>
</evidence>
<name>H3C1F9_TETNG</name>
<evidence type="ECO:0000256" key="1">
    <source>
        <dbReference type="ARBA" id="ARBA00006432"/>
    </source>
</evidence>
<comment type="similarity">
    <text evidence="1">Belongs to the ATP-dependent AMP-binding enzyme family.</text>
</comment>
<evidence type="ECO:0000313" key="5">
    <source>
        <dbReference type="Proteomes" id="UP000007303"/>
    </source>
</evidence>
<dbReference type="FunFam" id="3.30.300.30:FF:000017">
    <property type="entry name" value="Acyl-CoA synthetase short-chain family member 3"/>
    <property type="match status" value="1"/>
</dbReference>